<reference evidence="1 2" key="1">
    <citation type="submission" date="2015-04" db="EMBL/GenBank/DDBJ databases">
        <title>Complete genome sequence of Schizopora paradoxa KUC8140, a cosmopolitan wood degrader in East Asia.</title>
        <authorList>
            <consortium name="DOE Joint Genome Institute"/>
            <person name="Min B."/>
            <person name="Park H."/>
            <person name="Jang Y."/>
            <person name="Kim J.-J."/>
            <person name="Kim K.H."/>
            <person name="Pangilinan J."/>
            <person name="Lipzen A."/>
            <person name="Riley R."/>
            <person name="Grigoriev I.V."/>
            <person name="Spatafora J.W."/>
            <person name="Choi I.-G."/>
        </authorList>
    </citation>
    <scope>NUCLEOTIDE SEQUENCE [LARGE SCALE GENOMIC DNA]</scope>
    <source>
        <strain evidence="1 2">KUC8140</strain>
    </source>
</reference>
<evidence type="ECO:0000313" key="1">
    <source>
        <dbReference type="EMBL" id="KLO06211.1"/>
    </source>
</evidence>
<dbReference type="AlphaFoldDB" id="A0A0H2RMZ6"/>
<accession>A0A0H2RMZ6</accession>
<sequence>MDSITEDARCIINSAVELFTEQRQTSKETQYGFSWPACWNSNLAENNAVYDEVKRDFRVSQTVEEILRQMLSSATSAMEKLKGEFDTMTKKRVLHTLPDEIIAIILGHCCCSDDMGMDLYDIKNMLLVSRRFRSILLGIPSVWSQLNPHYIKTAKRFASYVTTPVITMEIWGAFGPSKRESRRVQEFYGLTASISSRIRRMTLTLSTRDLPHLETVLQACSSMSLPFLEDLSLGVSNVGHQCRFLCSNWEMPYLRNLEISGVIPELGPGILSQIESCSVAANWERRAEDFEEEDWGTSEVVQFLVSLTSVKYLLLDVQLMDEYDGQEGLSMCSVDKLTLSLRTLYAAMKLNIMDIVRFPSISSFKLKLGIPSLERLEEVLESVSSSSIFRQSLTSIAHFTLSLGMEHGSSAKTPFQIINDWYEQLEYTKLEDLQSVTLESPREKGHGLLSFTGSIDAVRVVRVEQVAIPENCISEIQSSWERFRQRKVAIFDSQFIVESFTLGDWAATVEEESEGFSM</sequence>
<evidence type="ECO:0000313" key="2">
    <source>
        <dbReference type="Proteomes" id="UP000053477"/>
    </source>
</evidence>
<dbReference type="EMBL" id="KQ086226">
    <property type="protein sequence ID" value="KLO06211.1"/>
    <property type="molecule type" value="Genomic_DNA"/>
</dbReference>
<organism evidence="1 2">
    <name type="scientific">Schizopora paradoxa</name>
    <dbReference type="NCBI Taxonomy" id="27342"/>
    <lineage>
        <taxon>Eukaryota</taxon>
        <taxon>Fungi</taxon>
        <taxon>Dikarya</taxon>
        <taxon>Basidiomycota</taxon>
        <taxon>Agaricomycotina</taxon>
        <taxon>Agaricomycetes</taxon>
        <taxon>Hymenochaetales</taxon>
        <taxon>Schizoporaceae</taxon>
        <taxon>Schizopora</taxon>
    </lineage>
</organism>
<proteinExistence type="predicted"/>
<name>A0A0H2RMZ6_9AGAM</name>
<keyword evidence="2" id="KW-1185">Reference proteome</keyword>
<dbReference type="InParanoid" id="A0A0H2RMZ6"/>
<dbReference type="InterPro" id="IPR036047">
    <property type="entry name" value="F-box-like_dom_sf"/>
</dbReference>
<protein>
    <recommendedName>
        <fullName evidence="3">F-box domain-containing protein</fullName>
    </recommendedName>
</protein>
<gene>
    <name evidence="1" type="ORF">SCHPADRAFT_1002470</name>
</gene>
<dbReference type="Proteomes" id="UP000053477">
    <property type="component" value="Unassembled WGS sequence"/>
</dbReference>
<dbReference type="SUPFAM" id="SSF81383">
    <property type="entry name" value="F-box domain"/>
    <property type="match status" value="1"/>
</dbReference>
<evidence type="ECO:0008006" key="3">
    <source>
        <dbReference type="Google" id="ProtNLM"/>
    </source>
</evidence>